<name>A0ABT7MKB1_9PSEU</name>
<sequence>MSWEHELLTHDDSATPHAGTLAVEMLPGAVDPELDPRLLPGPALWVPRVALAEWASDPGDPPAWRGFRLVTDPTHWELVGPTDPGVAIAVTGSATATLVRPTKGGRGGETAVRGIAMTLPARRVDRVGFRAWEQAVAAGSVLLVTSAAIWDLTPPTDHREALTAGWWAAHTPVLSVPERPLPRPALRRRRRDRSRRAG</sequence>
<feature type="compositionally biased region" description="Basic residues" evidence="1">
    <location>
        <begin position="185"/>
        <end position="198"/>
    </location>
</feature>
<gene>
    <name evidence="2" type="ORF">QRT03_30955</name>
</gene>
<evidence type="ECO:0000256" key="1">
    <source>
        <dbReference type="SAM" id="MobiDB-lite"/>
    </source>
</evidence>
<feature type="region of interest" description="Disordered" evidence="1">
    <location>
        <begin position="178"/>
        <end position="198"/>
    </location>
</feature>
<keyword evidence="3" id="KW-1185">Reference proteome</keyword>
<evidence type="ECO:0000313" key="3">
    <source>
        <dbReference type="Proteomes" id="UP001231924"/>
    </source>
</evidence>
<comment type="caution">
    <text evidence="2">The sequence shown here is derived from an EMBL/GenBank/DDBJ whole genome shotgun (WGS) entry which is preliminary data.</text>
</comment>
<dbReference type="EMBL" id="JASVWF010000011">
    <property type="protein sequence ID" value="MDL5160422.1"/>
    <property type="molecule type" value="Genomic_DNA"/>
</dbReference>
<dbReference type="RefSeq" id="WP_286057034.1">
    <property type="nucleotide sequence ID" value="NZ_JASVWF010000011.1"/>
</dbReference>
<organism evidence="2 3">
    <name type="scientific">Actinomycetospora termitidis</name>
    <dbReference type="NCBI Taxonomy" id="3053470"/>
    <lineage>
        <taxon>Bacteria</taxon>
        <taxon>Bacillati</taxon>
        <taxon>Actinomycetota</taxon>
        <taxon>Actinomycetes</taxon>
        <taxon>Pseudonocardiales</taxon>
        <taxon>Pseudonocardiaceae</taxon>
        <taxon>Actinomycetospora</taxon>
    </lineage>
</organism>
<protein>
    <submittedName>
        <fullName evidence="2">Uncharacterized protein</fullName>
    </submittedName>
</protein>
<reference evidence="2 3" key="1">
    <citation type="submission" date="2023-06" db="EMBL/GenBank/DDBJ databases">
        <title>Actinomycetospora Odt1-22.</title>
        <authorList>
            <person name="Supong K."/>
        </authorList>
    </citation>
    <scope>NUCLEOTIDE SEQUENCE [LARGE SCALE GENOMIC DNA]</scope>
    <source>
        <strain evidence="2 3">Odt1-22</strain>
    </source>
</reference>
<accession>A0ABT7MKB1</accession>
<evidence type="ECO:0000313" key="2">
    <source>
        <dbReference type="EMBL" id="MDL5160422.1"/>
    </source>
</evidence>
<proteinExistence type="predicted"/>
<dbReference type="Proteomes" id="UP001231924">
    <property type="component" value="Unassembled WGS sequence"/>
</dbReference>